<dbReference type="PANTHER" id="PTHR22916:SF3">
    <property type="entry name" value="UDP-GLCNAC:BETAGAL BETA-1,3-N-ACETYLGLUCOSAMINYLTRANSFERASE-LIKE PROTEIN 1"/>
    <property type="match status" value="1"/>
</dbReference>
<proteinExistence type="predicted"/>
<reference evidence="2 3" key="1">
    <citation type="submission" date="2024-03" db="EMBL/GenBank/DDBJ databases">
        <title>Human intestinal bacterial collection.</title>
        <authorList>
            <person name="Pauvert C."/>
            <person name="Hitch T.C.A."/>
            <person name="Clavel T."/>
        </authorList>
    </citation>
    <scope>NUCLEOTIDE SEQUENCE [LARGE SCALE GENOMIC DNA]</scope>
    <source>
        <strain evidence="2 3">CLA-AA-H192</strain>
    </source>
</reference>
<protein>
    <submittedName>
        <fullName evidence="2">Glycosyltransferase</fullName>
        <ecNumber evidence="2">2.4.-.-</ecNumber>
    </submittedName>
</protein>
<dbReference type="InterPro" id="IPR029044">
    <property type="entry name" value="Nucleotide-diphossugar_trans"/>
</dbReference>
<dbReference type="RefSeq" id="WP_349136016.1">
    <property type="nucleotide sequence ID" value="NZ_JBBMFF010000224.1"/>
</dbReference>
<dbReference type="SUPFAM" id="SSF53448">
    <property type="entry name" value="Nucleotide-diphospho-sugar transferases"/>
    <property type="match status" value="1"/>
</dbReference>
<dbReference type="EC" id="2.4.-.-" evidence="2"/>
<evidence type="ECO:0000313" key="3">
    <source>
        <dbReference type="Proteomes" id="UP001491552"/>
    </source>
</evidence>
<dbReference type="PANTHER" id="PTHR22916">
    <property type="entry name" value="GLYCOSYLTRANSFERASE"/>
    <property type="match status" value="1"/>
</dbReference>
<sequence>MPQFSIIIPVYRVEEYLEKCVDSILAQTCQDFELLLIDDGSPDGSGAICDRYAASHPNQVRALHQPNGGAGAARNRGIELAQGDYLLFVDGDDWLAPNLLEDLSASIAATPADLYLFGALVERDDKVTGELHEELPADLPTHTKDAPQLFFGVMAPWNRAYRRTLFTEGGIRFATKVWYEDIRIVTKVLALAEQVVRLPGAYYHYLQREGSAMNNKNCARNVEILYAFDDILGWFGEHGLREAYRDELTFLAISHLLIAASVRVARIDCKSELLGQFRDYMEKNFPDFRENRYLPRLDRNKRLVYRLLLKRRYRVVRLLFRIKDGR</sequence>
<keyword evidence="3" id="KW-1185">Reference proteome</keyword>
<comment type="caution">
    <text evidence="2">The sequence shown here is derived from an EMBL/GenBank/DDBJ whole genome shotgun (WGS) entry which is preliminary data.</text>
</comment>
<keyword evidence="2" id="KW-0808">Transferase</keyword>
<organism evidence="2 3">
    <name type="scientific">Faecousia intestinalis</name>
    <dbReference type="NCBI Taxonomy" id="3133167"/>
    <lineage>
        <taxon>Bacteria</taxon>
        <taxon>Bacillati</taxon>
        <taxon>Bacillota</taxon>
        <taxon>Clostridia</taxon>
        <taxon>Eubacteriales</taxon>
        <taxon>Oscillospiraceae</taxon>
        <taxon>Faecousia</taxon>
    </lineage>
</organism>
<evidence type="ECO:0000313" key="2">
    <source>
        <dbReference type="EMBL" id="MEQ2511316.1"/>
    </source>
</evidence>
<accession>A0ABV1G7C3</accession>
<dbReference type="Proteomes" id="UP001491552">
    <property type="component" value="Unassembled WGS sequence"/>
</dbReference>
<name>A0ABV1G7C3_9FIRM</name>
<keyword evidence="2" id="KW-0328">Glycosyltransferase</keyword>
<dbReference type="Pfam" id="PF00535">
    <property type="entry name" value="Glycos_transf_2"/>
    <property type="match status" value="1"/>
</dbReference>
<dbReference type="CDD" id="cd00761">
    <property type="entry name" value="Glyco_tranf_GTA_type"/>
    <property type="match status" value="1"/>
</dbReference>
<dbReference type="InterPro" id="IPR001173">
    <property type="entry name" value="Glyco_trans_2-like"/>
</dbReference>
<dbReference type="GO" id="GO:0016757">
    <property type="term" value="F:glycosyltransferase activity"/>
    <property type="evidence" value="ECO:0007669"/>
    <property type="project" value="UniProtKB-KW"/>
</dbReference>
<gene>
    <name evidence="2" type="ORF">WMO66_08665</name>
</gene>
<dbReference type="Gene3D" id="3.90.550.10">
    <property type="entry name" value="Spore Coat Polysaccharide Biosynthesis Protein SpsA, Chain A"/>
    <property type="match status" value="1"/>
</dbReference>
<feature type="domain" description="Glycosyltransferase 2-like" evidence="1">
    <location>
        <begin position="5"/>
        <end position="167"/>
    </location>
</feature>
<dbReference type="EMBL" id="JBBMFF010000224">
    <property type="protein sequence ID" value="MEQ2511316.1"/>
    <property type="molecule type" value="Genomic_DNA"/>
</dbReference>
<evidence type="ECO:0000259" key="1">
    <source>
        <dbReference type="Pfam" id="PF00535"/>
    </source>
</evidence>